<feature type="compositionally biased region" description="Low complexity" evidence="1">
    <location>
        <begin position="187"/>
        <end position="210"/>
    </location>
</feature>
<feature type="region of interest" description="Disordered" evidence="1">
    <location>
        <begin position="177"/>
        <end position="225"/>
    </location>
</feature>
<feature type="compositionally biased region" description="Polar residues" evidence="1">
    <location>
        <begin position="211"/>
        <end position="225"/>
    </location>
</feature>
<feature type="compositionally biased region" description="Basic and acidic residues" evidence="1">
    <location>
        <begin position="432"/>
        <end position="449"/>
    </location>
</feature>
<feature type="compositionally biased region" description="Low complexity" evidence="1">
    <location>
        <begin position="415"/>
        <end position="431"/>
    </location>
</feature>
<evidence type="ECO:0000313" key="2">
    <source>
        <dbReference type="EMBL" id="XBV28659.1"/>
    </source>
</evidence>
<feature type="region of interest" description="Disordered" evidence="1">
    <location>
        <begin position="92"/>
        <end position="111"/>
    </location>
</feature>
<organism evidence="2">
    <name type="scientific">Kribbella sp. HUAS MG21</name>
    <dbReference type="NCBI Taxonomy" id="3160966"/>
    <lineage>
        <taxon>Bacteria</taxon>
        <taxon>Bacillati</taxon>
        <taxon>Actinomycetota</taxon>
        <taxon>Actinomycetes</taxon>
        <taxon>Propionibacteriales</taxon>
        <taxon>Kribbellaceae</taxon>
        <taxon>Kribbella</taxon>
    </lineage>
</organism>
<feature type="compositionally biased region" description="Low complexity" evidence="1">
    <location>
        <begin position="348"/>
        <end position="358"/>
    </location>
</feature>
<name>A0AAU7TPF3_9ACTN</name>
<proteinExistence type="predicted"/>
<protein>
    <submittedName>
        <fullName evidence="2">Uncharacterized protein</fullName>
    </submittedName>
</protein>
<feature type="compositionally biased region" description="Basic and acidic residues" evidence="1">
    <location>
        <begin position="287"/>
        <end position="296"/>
    </location>
</feature>
<feature type="region of interest" description="Disordered" evidence="1">
    <location>
        <begin position="1"/>
        <end position="24"/>
    </location>
</feature>
<feature type="compositionally biased region" description="Basic residues" evidence="1">
    <location>
        <begin position="11"/>
        <end position="24"/>
    </location>
</feature>
<evidence type="ECO:0000256" key="1">
    <source>
        <dbReference type="SAM" id="MobiDB-lite"/>
    </source>
</evidence>
<dbReference type="EMBL" id="CP158165">
    <property type="protein sequence ID" value="XBV28659.1"/>
    <property type="molecule type" value="Genomic_DNA"/>
</dbReference>
<feature type="compositionally biased region" description="Polar residues" evidence="1">
    <location>
        <begin position="276"/>
        <end position="285"/>
    </location>
</feature>
<feature type="region of interest" description="Disordered" evidence="1">
    <location>
        <begin position="276"/>
        <end position="465"/>
    </location>
</feature>
<accession>A0AAU7TPF3</accession>
<reference evidence="2" key="1">
    <citation type="submission" date="2024-06" db="EMBL/GenBank/DDBJ databases">
        <title>Kribbella sp. strain HUAS MG21 genome sequences.</title>
        <authorList>
            <person name="Mo P."/>
        </authorList>
    </citation>
    <scope>NUCLEOTIDE SEQUENCE</scope>
    <source>
        <strain evidence="2">HUAS MG21</strain>
    </source>
</reference>
<dbReference type="AlphaFoldDB" id="A0AAU7TPF3"/>
<gene>
    <name evidence="2" type="ORF">ABN611_19950</name>
</gene>
<dbReference type="RefSeq" id="WP_350281410.1">
    <property type="nucleotide sequence ID" value="NZ_CP158165.1"/>
</dbReference>
<sequence length="465" mass="50472">MSEPSQETRGVRARFSRWRARTRGRSTLKAAYAQAARDVKRMDPAVRERIGRAHLTRADLQQLANFHVDAQFRPGRYGALSERLGDAARARLQESGPTPRQPRISRTRNPVRALVNRYSRWGRNERRGTKALKAALQQAAKDVRRTDPRVLEAIGRSTLNSADLASLASGRMDQVFRPEGRLGGLPGQQQGRGSAQGQASSQTQAQAVQSPDQAPQVPQQSEQMTQRIAALQQSILENQQRAITLMEENNRLQAEMRQLLQARVQDLQQQVTDLGQAVSPPQLTQEPARDPARESPEGQQPQRDTADDHVRLDNPIVPTNDGEQQTPGETEAAGEQQSVGEEPEVAPGEQEQTGGQVQEGDRQVAPAEPLDMTEAMTRIAEGDQNLAGAEIQDGTVVPATSNRGEAAKSAELDEVATAAKAAGAVAPPARSTAEEASRTAKGGKDDGSKNRPALTPRDPSGRDGR</sequence>